<reference evidence="5" key="1">
    <citation type="submission" date="2015-07" db="EMBL/GenBank/DDBJ databases">
        <title>MeaNS - Measles Nucleotide Surveillance Program.</title>
        <authorList>
            <person name="Tran T."/>
            <person name="Druce J."/>
        </authorList>
    </citation>
    <scope>NUCLEOTIDE SEQUENCE</scope>
    <source>
        <strain evidence="5">UCB-OBI-ISO-001</strain>
        <tissue evidence="5">Gonad</tissue>
    </source>
</reference>
<dbReference type="GO" id="GO:0030893">
    <property type="term" value="C:meiotic cohesin complex"/>
    <property type="evidence" value="ECO:0007669"/>
    <property type="project" value="TreeGrafter"/>
</dbReference>
<dbReference type="InterPro" id="IPR006910">
    <property type="entry name" value="Rad21_Rec8_N"/>
</dbReference>
<evidence type="ECO:0000313" key="5">
    <source>
        <dbReference type="EMBL" id="KOF74823.1"/>
    </source>
</evidence>
<accession>A0A0L8GD15</accession>
<feature type="region of interest" description="Disordered" evidence="3">
    <location>
        <begin position="238"/>
        <end position="274"/>
    </location>
</feature>
<dbReference type="PANTHER" id="PTHR12585">
    <property type="entry name" value="SCC1 / RAD21 FAMILY MEMBER"/>
    <property type="match status" value="1"/>
</dbReference>
<dbReference type="CDD" id="cd21794">
    <property type="entry name" value="Rad21_Rec8_M_Rec8"/>
    <property type="match status" value="1"/>
</dbReference>
<dbReference type="OrthoDB" id="10071381at2759"/>
<name>A0A0L8GD15_OCTBM</name>
<dbReference type="SUPFAM" id="SSF46785">
    <property type="entry name" value="Winged helix' DNA-binding domain"/>
    <property type="match status" value="1"/>
</dbReference>
<dbReference type="GO" id="GO:0005634">
    <property type="term" value="C:nucleus"/>
    <property type="evidence" value="ECO:0007669"/>
    <property type="project" value="UniProtKB-SubCell"/>
</dbReference>
<dbReference type="PANTHER" id="PTHR12585:SF27">
    <property type="entry name" value="MEIOTIC RECOMBINATION PROTEIN REC8 HOMOLOG"/>
    <property type="match status" value="1"/>
</dbReference>
<dbReference type="InterPro" id="IPR039781">
    <property type="entry name" value="Rad21/Rec8-like"/>
</dbReference>
<sequence length="594" mass="68296">MFYSTEILNQRGGRFALIWLAATKGRKLSRREVCGVNLVDTCHAILKYLRSKAVRQRLSLYLSTQLMYGTLIIYQRQSSVLLDEVNSLFIQFRSLKVIHNPIELQSTPLRDRVTRSDFFADIDLRFGEFKDVMIDIEEIPTVEVWSRDFSFEIPLQSDYTLTTQKELSTPSPSSLPSKSKPEPLPPFSMPEDQLRMRESVAVDMTMFQVEPDLPTFDAQGLQMIVSEETDLNILLPTEELPEAKPAKEQVTPKKDVPDSSVPGAPQRRVPKEKDADITVVQDKPPEKRPRIIPLVLPPIESPRRRRRVRHLRIDADTCINKKDIQYNIVNTRDIVRNIQDVQVGHPLLLASTTKELFKNPARKALKHKLLFPLWERNLKQVDDFSETESDQKRPMFCVPELVLTSDSSTPRSDQPQDISSVELPRPSSDVSDRQRSSVADRSVTPVSLKTGRLTDSLHESTPRKKRKTKSLSEEETTQIEQLSIQQLDEELYPLVEEIPLDLPSISISPVKSDEDKTPKFRHLQDYIVMNVEKRTQTERWTTFKQICPPGLINKRRAACLFCALLMAHQNCLIRLKQKEPYGDIYIRLRTTPPP</sequence>
<feature type="domain" description="Rad21/Rec8-like protein N-terminal" evidence="4">
    <location>
        <begin position="1"/>
        <end position="95"/>
    </location>
</feature>
<feature type="region of interest" description="Disordered" evidence="3">
    <location>
        <begin position="162"/>
        <end position="188"/>
    </location>
</feature>
<organism evidence="5">
    <name type="scientific">Octopus bimaculoides</name>
    <name type="common">California two-spotted octopus</name>
    <dbReference type="NCBI Taxonomy" id="37653"/>
    <lineage>
        <taxon>Eukaryota</taxon>
        <taxon>Metazoa</taxon>
        <taxon>Spiralia</taxon>
        <taxon>Lophotrochozoa</taxon>
        <taxon>Mollusca</taxon>
        <taxon>Cephalopoda</taxon>
        <taxon>Coleoidea</taxon>
        <taxon>Octopodiformes</taxon>
        <taxon>Octopoda</taxon>
        <taxon>Incirrata</taxon>
        <taxon>Octopodidae</taxon>
        <taxon>Octopus</taxon>
    </lineage>
</organism>
<evidence type="ECO:0000256" key="2">
    <source>
        <dbReference type="ARBA" id="ARBA00023242"/>
    </source>
</evidence>
<dbReference type="GO" id="GO:0051177">
    <property type="term" value="P:meiotic sister chromatid cohesion"/>
    <property type="evidence" value="ECO:0007669"/>
    <property type="project" value="TreeGrafter"/>
</dbReference>
<dbReference type="GO" id="GO:0003682">
    <property type="term" value="F:chromatin binding"/>
    <property type="evidence" value="ECO:0007669"/>
    <property type="project" value="TreeGrafter"/>
</dbReference>
<dbReference type="Pfam" id="PF04825">
    <property type="entry name" value="Rad21_Rec8_N"/>
    <property type="match status" value="1"/>
</dbReference>
<evidence type="ECO:0000259" key="4">
    <source>
        <dbReference type="Pfam" id="PF04825"/>
    </source>
</evidence>
<protein>
    <recommendedName>
        <fullName evidence="4">Rad21/Rec8-like protein N-terminal domain-containing protein</fullName>
    </recommendedName>
</protein>
<feature type="compositionally biased region" description="Polar residues" evidence="3">
    <location>
        <begin position="404"/>
        <end position="419"/>
    </location>
</feature>
<dbReference type="AlphaFoldDB" id="A0A0L8GD15"/>
<proteinExistence type="predicted"/>
<dbReference type="STRING" id="37653.A0A0L8GD15"/>
<gene>
    <name evidence="5" type="ORF">OCBIM_22035598mg</name>
</gene>
<feature type="compositionally biased region" description="Basic and acidic residues" evidence="3">
    <location>
        <begin position="241"/>
        <end position="257"/>
    </location>
</feature>
<feature type="compositionally biased region" description="Low complexity" evidence="3">
    <location>
        <begin position="165"/>
        <end position="178"/>
    </location>
</feature>
<feature type="region of interest" description="Disordered" evidence="3">
    <location>
        <begin position="403"/>
        <end position="477"/>
    </location>
</feature>
<evidence type="ECO:0000256" key="1">
    <source>
        <dbReference type="ARBA" id="ARBA00004123"/>
    </source>
</evidence>
<dbReference type="InterPro" id="IPR036390">
    <property type="entry name" value="WH_DNA-bd_sf"/>
</dbReference>
<dbReference type="GO" id="GO:0006302">
    <property type="term" value="P:double-strand break repair"/>
    <property type="evidence" value="ECO:0007669"/>
    <property type="project" value="TreeGrafter"/>
</dbReference>
<dbReference type="KEGG" id="obi:106877680"/>
<dbReference type="OMA" id="RVYFQQC"/>
<evidence type="ECO:0000256" key="3">
    <source>
        <dbReference type="SAM" id="MobiDB-lite"/>
    </source>
</evidence>
<dbReference type="EMBL" id="KQ422458">
    <property type="protein sequence ID" value="KOF74823.1"/>
    <property type="molecule type" value="Genomic_DNA"/>
</dbReference>
<comment type="subcellular location">
    <subcellularLocation>
        <location evidence="1">Nucleus</location>
    </subcellularLocation>
</comment>
<keyword evidence="2" id="KW-0539">Nucleus</keyword>